<protein>
    <submittedName>
        <fullName evidence="1">Uncharacterized protein</fullName>
    </submittedName>
</protein>
<evidence type="ECO:0000313" key="2">
    <source>
        <dbReference type="Proteomes" id="UP000689195"/>
    </source>
</evidence>
<dbReference type="AlphaFoldDB" id="A0A8S1VWZ4"/>
<evidence type="ECO:0000313" key="1">
    <source>
        <dbReference type="EMBL" id="CAD8181177.1"/>
    </source>
</evidence>
<dbReference type="Proteomes" id="UP000689195">
    <property type="component" value="Unassembled WGS sequence"/>
</dbReference>
<proteinExistence type="predicted"/>
<gene>
    <name evidence="1" type="ORF">PPENT_87.1.T0750242</name>
</gene>
<reference evidence="1" key="1">
    <citation type="submission" date="2021-01" db="EMBL/GenBank/DDBJ databases">
        <authorList>
            <consortium name="Genoscope - CEA"/>
            <person name="William W."/>
        </authorList>
    </citation>
    <scope>NUCLEOTIDE SEQUENCE</scope>
</reference>
<accession>A0A8S1VWZ4</accession>
<sequence>MNINQDNQILYYQDGEAIRMQEEFRPNQTQQDVLKNLEQLKFLFQHGKYGQYGKKTGYWYVSWNGSVLNSIGGYYEEGQKHGRWNQLFKNYHNSNKIYEIGEYCYNRKIGYWKYMLNDNLIGGEQYDDGGHEFQVGKWIEFDDGYNQQKQVMYDGEYINGKKVDIQNKIYGGVRAYDLGVRNGYFIELIDGFKFQSQVIYYGVYQNWKRAGRWFIQYKDISMYGNYEKMQLQIIIKYHKFSGGGLYDQEGQGLKMGNWIDFSDEYKWNSQVIYVGGYIHGKKVGRWEIQFRKSDEREFKKIGVGKYDEVGQEEKIGQWINIDGNYSDDSQVTYHGEYKNGKKVGRWDFWFNYNDLERGRKHIICKFLQLTQNGEYQQGKKVGRWDISYKEETDNWGIFYMNLDFQNIVFKNNRIKKENKLIGGGQYDKQNQGFKVGLWIDLGDQFKKYEQVLCKGEYINGKKVGVCKVLKKDQNENDEEFKLEKSNLT</sequence>
<dbReference type="EMBL" id="CAJJDO010000075">
    <property type="protein sequence ID" value="CAD8181177.1"/>
    <property type="molecule type" value="Genomic_DNA"/>
</dbReference>
<name>A0A8S1VWZ4_9CILI</name>
<dbReference type="PANTHER" id="PTHR33706:SF1">
    <property type="entry name" value="TPR REPEAT PROTEIN"/>
    <property type="match status" value="1"/>
</dbReference>
<dbReference type="OrthoDB" id="298777at2759"/>
<dbReference type="PANTHER" id="PTHR33706">
    <property type="entry name" value="MORN VARIANT REPEAT PROTEIN"/>
    <property type="match status" value="1"/>
</dbReference>
<comment type="caution">
    <text evidence="1">The sequence shown here is derived from an EMBL/GenBank/DDBJ whole genome shotgun (WGS) entry which is preliminary data.</text>
</comment>
<organism evidence="1 2">
    <name type="scientific">Paramecium pentaurelia</name>
    <dbReference type="NCBI Taxonomy" id="43138"/>
    <lineage>
        <taxon>Eukaryota</taxon>
        <taxon>Sar</taxon>
        <taxon>Alveolata</taxon>
        <taxon>Ciliophora</taxon>
        <taxon>Intramacronucleata</taxon>
        <taxon>Oligohymenophorea</taxon>
        <taxon>Peniculida</taxon>
        <taxon>Parameciidae</taxon>
        <taxon>Paramecium</taxon>
    </lineage>
</organism>
<keyword evidence="2" id="KW-1185">Reference proteome</keyword>